<organism evidence="1 2">
    <name type="scientific">Polypterus senegalus</name>
    <name type="common">Senegal bichir</name>
    <dbReference type="NCBI Taxonomy" id="55291"/>
    <lineage>
        <taxon>Eukaryota</taxon>
        <taxon>Metazoa</taxon>
        <taxon>Chordata</taxon>
        <taxon>Craniata</taxon>
        <taxon>Vertebrata</taxon>
        <taxon>Euteleostomi</taxon>
        <taxon>Actinopterygii</taxon>
        <taxon>Polypteriformes</taxon>
        <taxon>Polypteridae</taxon>
        <taxon>Polypterus</taxon>
    </lineage>
</organism>
<feature type="non-terminal residue" evidence="1">
    <location>
        <position position="1"/>
    </location>
</feature>
<dbReference type="Proteomes" id="UP000886611">
    <property type="component" value="Unassembled WGS sequence"/>
</dbReference>
<evidence type="ECO:0000313" key="2">
    <source>
        <dbReference type="Proteomes" id="UP000886611"/>
    </source>
</evidence>
<gene>
    <name evidence="1" type="primary">Map7_1</name>
    <name evidence="1" type="ORF">GTO96_0010564</name>
</gene>
<name>A0A8X7XFN4_POLSE</name>
<sequence length="203" mass="22074">MKKVPSKLQAAAYTASLTSLVKLWQLEKGSVACVMCFLVSQMTGTARRRVAEWSPLRFTLLESFKCLSFSRILNFDFMTFTSDSQSDNSKTENQPKENGIPMEDDQFEEVISLSAEVKPSKLDVAREGDGNVGTIIPVIAFTENGSLGTLTNVDGVQSPQTTAAAEYGSQSFALLSSSPGNCLNTLEIPIDGTERRLQDNCLG</sequence>
<accession>A0A8X7XFN4</accession>
<proteinExistence type="predicted"/>
<comment type="caution">
    <text evidence="1">The sequence shown here is derived from an EMBL/GenBank/DDBJ whole genome shotgun (WGS) entry which is preliminary data.</text>
</comment>
<evidence type="ECO:0000313" key="1">
    <source>
        <dbReference type="EMBL" id="KAG2467391.1"/>
    </source>
</evidence>
<dbReference type="AlphaFoldDB" id="A0A8X7XFN4"/>
<dbReference type="EMBL" id="JAATIS010000859">
    <property type="protein sequence ID" value="KAG2467391.1"/>
    <property type="molecule type" value="Genomic_DNA"/>
</dbReference>
<reference evidence="1 2" key="1">
    <citation type="journal article" date="2021" name="Cell">
        <title>Tracing the genetic footprints of vertebrate landing in non-teleost ray-finned fishes.</title>
        <authorList>
            <person name="Bi X."/>
            <person name="Wang K."/>
            <person name="Yang L."/>
            <person name="Pan H."/>
            <person name="Jiang H."/>
            <person name="Wei Q."/>
            <person name="Fang M."/>
            <person name="Yu H."/>
            <person name="Zhu C."/>
            <person name="Cai Y."/>
            <person name="He Y."/>
            <person name="Gan X."/>
            <person name="Zeng H."/>
            <person name="Yu D."/>
            <person name="Zhu Y."/>
            <person name="Jiang H."/>
            <person name="Qiu Q."/>
            <person name="Yang H."/>
            <person name="Zhang Y.E."/>
            <person name="Wang W."/>
            <person name="Zhu M."/>
            <person name="He S."/>
            <person name="Zhang G."/>
        </authorList>
    </citation>
    <scope>NUCLEOTIDE SEQUENCE [LARGE SCALE GENOMIC DNA]</scope>
    <source>
        <strain evidence="1">Bchr_013</strain>
    </source>
</reference>
<protein>
    <submittedName>
        <fullName evidence="1">MAP7 protein</fullName>
    </submittedName>
</protein>
<keyword evidence="2" id="KW-1185">Reference proteome</keyword>
<feature type="non-terminal residue" evidence="1">
    <location>
        <position position="203"/>
    </location>
</feature>